<dbReference type="Pfam" id="PF01753">
    <property type="entry name" value="zf-MYND"/>
    <property type="match status" value="1"/>
</dbReference>
<feature type="domain" description="MYND-type" evidence="11">
    <location>
        <begin position="57"/>
        <end position="100"/>
    </location>
</feature>
<dbReference type="PROSITE" id="PS50865">
    <property type="entry name" value="ZF_MYND_2"/>
    <property type="match status" value="1"/>
</dbReference>
<dbReference type="InterPro" id="IPR002893">
    <property type="entry name" value="Znf_MYND"/>
</dbReference>
<keyword evidence="5" id="KW-0479">Metal-binding</keyword>
<evidence type="ECO:0000313" key="12">
    <source>
        <dbReference type="EMBL" id="CAB3266415.1"/>
    </source>
</evidence>
<dbReference type="SMART" id="SM00317">
    <property type="entry name" value="SET"/>
    <property type="match status" value="1"/>
</dbReference>
<name>A0A6F9DU65_9ASCI</name>
<protein>
    <recommendedName>
        <fullName evidence="1">[histone H3]-lysine(4) N-trimethyltransferase</fullName>
        <ecNumber evidence="1">2.1.1.354</ecNumber>
    </recommendedName>
</protein>
<dbReference type="Gene3D" id="1.25.40.970">
    <property type="match status" value="1"/>
</dbReference>
<evidence type="ECO:0000256" key="2">
    <source>
        <dbReference type="ARBA" id="ARBA00022603"/>
    </source>
</evidence>
<dbReference type="GO" id="GO:0032259">
    <property type="term" value="P:methylation"/>
    <property type="evidence" value="ECO:0007669"/>
    <property type="project" value="UniProtKB-KW"/>
</dbReference>
<dbReference type="Gene3D" id="1.25.40.10">
    <property type="entry name" value="Tetratricopeptide repeat domain"/>
    <property type="match status" value="1"/>
</dbReference>
<dbReference type="InterPro" id="IPR011990">
    <property type="entry name" value="TPR-like_helical_dom_sf"/>
</dbReference>
<keyword evidence="4" id="KW-0949">S-adenosyl-L-methionine</keyword>
<organism evidence="12">
    <name type="scientific">Phallusia mammillata</name>
    <dbReference type="NCBI Taxonomy" id="59560"/>
    <lineage>
        <taxon>Eukaryota</taxon>
        <taxon>Metazoa</taxon>
        <taxon>Chordata</taxon>
        <taxon>Tunicata</taxon>
        <taxon>Ascidiacea</taxon>
        <taxon>Phlebobranchia</taxon>
        <taxon>Ascidiidae</taxon>
        <taxon>Phallusia</taxon>
    </lineage>
</organism>
<keyword evidence="7" id="KW-0862">Zinc</keyword>
<keyword evidence="6 9" id="KW-0863">Zinc-finger</keyword>
<dbReference type="SUPFAM" id="SSF82199">
    <property type="entry name" value="SET domain"/>
    <property type="match status" value="1"/>
</dbReference>
<dbReference type="InterPro" id="IPR050869">
    <property type="entry name" value="H3K4_H4K5_MeTrfase"/>
</dbReference>
<dbReference type="EMBL" id="LR790553">
    <property type="protein sequence ID" value="CAB3266415.1"/>
    <property type="molecule type" value="mRNA"/>
</dbReference>
<dbReference type="GO" id="GO:0008270">
    <property type="term" value="F:zinc ion binding"/>
    <property type="evidence" value="ECO:0007669"/>
    <property type="project" value="UniProtKB-KW"/>
</dbReference>
<dbReference type="PANTHER" id="PTHR12197">
    <property type="entry name" value="HISTONE-LYSINE N-METHYLTRANSFERASE SMYD"/>
    <property type="match status" value="1"/>
</dbReference>
<dbReference type="EC" id="2.1.1.354" evidence="1"/>
<dbReference type="PROSITE" id="PS50280">
    <property type="entry name" value="SET"/>
    <property type="match status" value="1"/>
</dbReference>
<evidence type="ECO:0000256" key="6">
    <source>
        <dbReference type="ARBA" id="ARBA00022771"/>
    </source>
</evidence>
<accession>A0A6F9DU65</accession>
<keyword evidence="2" id="KW-0489">Methyltransferase</keyword>
<dbReference type="InterPro" id="IPR046341">
    <property type="entry name" value="SET_dom_sf"/>
</dbReference>
<sequence>MALLEEYSAGVEIIQTINKGRGLIAGKRMETGQLILRQHPYAYVIMATHAQTVCHYCLACPGQPDRPLVKQLLKCGGCKFARYCNKECQKKAWTDHRPECAAIKRVFPGQPVDQTRMVGRILWKRDQNLAKEEEVKIEDLVDHLSKRTKEERGDLDEKVYSFGDYFTYDAMPESDDEMLHLFAIIDCNAVGLNDHKGLQSIGVGIYPMMSLLNHDCNPNCVATNNGVNLELRALRPIEKDEELCISYVDSMETREDRREKLSSQYYFDCECNLCFNGGESEDLKHATAAENMKEESVKYINQFSKDMLKRINKTKERQNWERMSNQVLGTLAQQDCVIADTNVLKLSILNLAVEVQSFLRRQDSALQYAERVAAAYEKLLPKIHPTLGMYLMRVGILQWQLQKNEIAHQTLGKAASIISKTFGEDHSLFKELLGLIHQCRMESHMSKNSQREMRMAKKRAGLRLPEAF</sequence>
<dbReference type="PANTHER" id="PTHR12197:SF184">
    <property type="entry name" value="HISTONE-LYSINE N-METHYLTRANSFERASE SMYD1"/>
    <property type="match status" value="1"/>
</dbReference>
<evidence type="ECO:0000256" key="1">
    <source>
        <dbReference type="ARBA" id="ARBA00012182"/>
    </source>
</evidence>
<dbReference type="InterPro" id="IPR001214">
    <property type="entry name" value="SET_dom"/>
</dbReference>
<dbReference type="GO" id="GO:0005634">
    <property type="term" value="C:nucleus"/>
    <property type="evidence" value="ECO:0007669"/>
    <property type="project" value="TreeGrafter"/>
</dbReference>
<dbReference type="AlphaFoldDB" id="A0A6F9DU65"/>
<comment type="catalytic activity">
    <reaction evidence="8">
        <text>L-lysyl(4)-[histone H3] + 3 S-adenosyl-L-methionine = N(6),N(6),N(6)-trimethyl-L-lysyl(4)-[histone H3] + 3 S-adenosyl-L-homocysteine + 3 H(+)</text>
        <dbReference type="Rhea" id="RHEA:60260"/>
        <dbReference type="Rhea" id="RHEA-COMP:15537"/>
        <dbReference type="Rhea" id="RHEA-COMP:15547"/>
        <dbReference type="ChEBI" id="CHEBI:15378"/>
        <dbReference type="ChEBI" id="CHEBI:29969"/>
        <dbReference type="ChEBI" id="CHEBI:57856"/>
        <dbReference type="ChEBI" id="CHEBI:59789"/>
        <dbReference type="ChEBI" id="CHEBI:61961"/>
        <dbReference type="EC" id="2.1.1.354"/>
    </reaction>
</comment>
<gene>
    <name evidence="12" type="primary">Smyd1</name>
</gene>
<evidence type="ECO:0000256" key="8">
    <source>
        <dbReference type="ARBA" id="ARBA00047571"/>
    </source>
</evidence>
<dbReference type="Pfam" id="PF00856">
    <property type="entry name" value="SET"/>
    <property type="match status" value="1"/>
</dbReference>
<evidence type="ECO:0000256" key="7">
    <source>
        <dbReference type="ARBA" id="ARBA00022833"/>
    </source>
</evidence>
<dbReference type="FunFam" id="2.170.270.10:FF:000013">
    <property type="entry name" value="Histone-lysine N-methyltransferase SMYD1 isoform 1"/>
    <property type="match status" value="1"/>
</dbReference>
<evidence type="ECO:0000256" key="9">
    <source>
        <dbReference type="PROSITE-ProRule" id="PRU00134"/>
    </source>
</evidence>
<evidence type="ECO:0000256" key="4">
    <source>
        <dbReference type="ARBA" id="ARBA00022691"/>
    </source>
</evidence>
<feature type="domain" description="SET" evidence="10">
    <location>
        <begin position="9"/>
        <end position="248"/>
    </location>
</feature>
<dbReference type="Gene3D" id="2.170.270.10">
    <property type="entry name" value="SET domain"/>
    <property type="match status" value="1"/>
</dbReference>
<dbReference type="GO" id="GO:0140999">
    <property type="term" value="F:histone H3K4 trimethyltransferase activity"/>
    <property type="evidence" value="ECO:0007669"/>
    <property type="project" value="UniProtKB-EC"/>
</dbReference>
<dbReference type="Gene3D" id="1.10.220.160">
    <property type="match status" value="1"/>
</dbReference>
<reference evidence="12" key="1">
    <citation type="submission" date="2020-04" db="EMBL/GenBank/DDBJ databases">
        <authorList>
            <person name="Neveu A P."/>
        </authorList>
    </citation>
    <scope>NUCLEOTIDE SEQUENCE</scope>
    <source>
        <tissue evidence="12">Whole embryo</tissue>
    </source>
</reference>
<proteinExistence type="evidence at transcript level"/>
<dbReference type="Gene3D" id="6.10.140.2220">
    <property type="match status" value="1"/>
</dbReference>
<evidence type="ECO:0000256" key="5">
    <source>
        <dbReference type="ARBA" id="ARBA00022723"/>
    </source>
</evidence>
<evidence type="ECO:0000259" key="11">
    <source>
        <dbReference type="PROSITE" id="PS50865"/>
    </source>
</evidence>
<keyword evidence="3" id="KW-0808">Transferase</keyword>
<evidence type="ECO:0000259" key="10">
    <source>
        <dbReference type="PROSITE" id="PS50280"/>
    </source>
</evidence>
<evidence type="ECO:0000256" key="3">
    <source>
        <dbReference type="ARBA" id="ARBA00022679"/>
    </source>
</evidence>